<dbReference type="RefSeq" id="WP_228227621.1">
    <property type="nucleotide sequence ID" value="NZ_JAJGNP010000013.1"/>
</dbReference>
<sequence>MSDHVYRIIEIVGSSTSSVDDAIKTGIARASETLHGLRWFELVQTRGHIEDSQIQHFQVTLKVGFVVDPVTGSD</sequence>
<name>A0ABS8H5S8_9SPHN</name>
<gene>
    <name evidence="1" type="ORF">LL253_14445</name>
</gene>
<dbReference type="InterPro" id="IPR036694">
    <property type="entry name" value="Dodecin-like_sf"/>
</dbReference>
<evidence type="ECO:0000313" key="1">
    <source>
        <dbReference type="EMBL" id="MCC4233880.1"/>
    </source>
</evidence>
<organism evidence="1 2">
    <name type="scientific">Sphingobium soli</name>
    <dbReference type="NCBI Taxonomy" id="1591116"/>
    <lineage>
        <taxon>Bacteria</taxon>
        <taxon>Pseudomonadati</taxon>
        <taxon>Pseudomonadota</taxon>
        <taxon>Alphaproteobacteria</taxon>
        <taxon>Sphingomonadales</taxon>
        <taxon>Sphingomonadaceae</taxon>
        <taxon>Sphingobium</taxon>
    </lineage>
</organism>
<dbReference type="EMBL" id="JAJGNP010000013">
    <property type="protein sequence ID" value="MCC4233880.1"/>
    <property type="molecule type" value="Genomic_DNA"/>
</dbReference>
<dbReference type="InterPro" id="IPR009923">
    <property type="entry name" value="Dodecin"/>
</dbReference>
<dbReference type="InterPro" id="IPR025543">
    <property type="entry name" value="Dodecin-like"/>
</dbReference>
<dbReference type="InterPro" id="IPR050049">
    <property type="entry name" value="Dodecin_bact"/>
</dbReference>
<dbReference type="NCBIfam" id="NF043052">
    <property type="entry name" value="DodecBact"/>
    <property type="match status" value="1"/>
</dbReference>
<protein>
    <submittedName>
        <fullName evidence="1">Dodecin family protein</fullName>
    </submittedName>
</protein>
<dbReference type="Proteomes" id="UP001198830">
    <property type="component" value="Unassembled WGS sequence"/>
</dbReference>
<dbReference type="Gene3D" id="3.30.1660.10">
    <property type="entry name" value="Flavin-binding protein dodecin"/>
    <property type="match status" value="1"/>
</dbReference>
<accession>A0ABS8H5S8</accession>
<dbReference type="Pfam" id="PF07311">
    <property type="entry name" value="Dodecin"/>
    <property type="match status" value="1"/>
</dbReference>
<evidence type="ECO:0000313" key="2">
    <source>
        <dbReference type="Proteomes" id="UP001198830"/>
    </source>
</evidence>
<dbReference type="SUPFAM" id="SSF89807">
    <property type="entry name" value="Dodecin-like"/>
    <property type="match status" value="1"/>
</dbReference>
<dbReference type="PANTHER" id="PTHR39324">
    <property type="entry name" value="CALCIUM DODECIN"/>
    <property type="match status" value="1"/>
</dbReference>
<comment type="caution">
    <text evidence="1">The sequence shown here is derived from an EMBL/GenBank/DDBJ whole genome shotgun (WGS) entry which is preliminary data.</text>
</comment>
<dbReference type="PANTHER" id="PTHR39324:SF1">
    <property type="entry name" value="CALCIUM DODECIN"/>
    <property type="match status" value="1"/>
</dbReference>
<proteinExistence type="predicted"/>
<keyword evidence="2" id="KW-1185">Reference proteome</keyword>
<reference evidence="1 2" key="1">
    <citation type="submission" date="2021-10" db="EMBL/GenBank/DDBJ databases">
        <title>The diversity and Nitrogen Metabolism of Culturable Nitrate-Utilizing Bacteria Within the Oxygen Minimum Zone of the Changjiang (Yangtze River)Estuary.</title>
        <authorList>
            <person name="Zhang D."/>
            <person name="Zheng J."/>
            <person name="Liu S."/>
            <person name="He W."/>
        </authorList>
    </citation>
    <scope>NUCLEOTIDE SEQUENCE [LARGE SCALE GENOMIC DNA]</scope>
    <source>
        <strain evidence="1 2">FXH275-2</strain>
    </source>
</reference>